<feature type="non-terminal residue" evidence="3">
    <location>
        <position position="1"/>
    </location>
</feature>
<dbReference type="GO" id="GO:0032259">
    <property type="term" value="P:methylation"/>
    <property type="evidence" value="ECO:0007669"/>
    <property type="project" value="UniProtKB-KW"/>
</dbReference>
<keyword evidence="1 3" id="KW-0808">Transferase</keyword>
<dbReference type="InterPro" id="IPR029063">
    <property type="entry name" value="SAM-dependent_MTases_sf"/>
</dbReference>
<evidence type="ECO:0000256" key="1">
    <source>
        <dbReference type="ARBA" id="ARBA00022679"/>
    </source>
</evidence>
<evidence type="ECO:0000313" key="4">
    <source>
        <dbReference type="Proteomes" id="UP000800035"/>
    </source>
</evidence>
<dbReference type="Gene3D" id="3.40.50.150">
    <property type="entry name" value="Vaccinia Virus protein VP39"/>
    <property type="match status" value="1"/>
</dbReference>
<dbReference type="GO" id="GO:0008168">
    <property type="term" value="F:methyltransferase activity"/>
    <property type="evidence" value="ECO:0007669"/>
    <property type="project" value="UniProtKB-KW"/>
</dbReference>
<dbReference type="InterPro" id="IPR050444">
    <property type="entry name" value="Polyketide_Synthase"/>
</dbReference>
<dbReference type="Proteomes" id="UP000800035">
    <property type="component" value="Unassembled WGS sequence"/>
</dbReference>
<organism evidence="3 4">
    <name type="scientific">Byssothecium circinans</name>
    <dbReference type="NCBI Taxonomy" id="147558"/>
    <lineage>
        <taxon>Eukaryota</taxon>
        <taxon>Fungi</taxon>
        <taxon>Dikarya</taxon>
        <taxon>Ascomycota</taxon>
        <taxon>Pezizomycotina</taxon>
        <taxon>Dothideomycetes</taxon>
        <taxon>Pleosporomycetidae</taxon>
        <taxon>Pleosporales</taxon>
        <taxon>Massarineae</taxon>
        <taxon>Massarinaceae</taxon>
        <taxon>Byssothecium</taxon>
    </lineage>
</organism>
<feature type="domain" description="Methyltransferase type 12" evidence="2">
    <location>
        <begin position="1"/>
        <end position="76"/>
    </location>
</feature>
<dbReference type="InterPro" id="IPR013217">
    <property type="entry name" value="Methyltransf_12"/>
</dbReference>
<keyword evidence="4" id="KW-1185">Reference proteome</keyword>
<name>A0A6A5TKZ2_9PLEO</name>
<evidence type="ECO:0000259" key="2">
    <source>
        <dbReference type="Pfam" id="PF08242"/>
    </source>
</evidence>
<dbReference type="Pfam" id="PF08242">
    <property type="entry name" value="Methyltransf_12"/>
    <property type="match status" value="1"/>
</dbReference>
<proteinExistence type="predicted"/>
<keyword evidence="3" id="KW-0489">Methyltransferase</keyword>
<reference evidence="3" key="1">
    <citation type="journal article" date="2020" name="Stud. Mycol.">
        <title>101 Dothideomycetes genomes: a test case for predicting lifestyles and emergence of pathogens.</title>
        <authorList>
            <person name="Haridas S."/>
            <person name="Albert R."/>
            <person name="Binder M."/>
            <person name="Bloem J."/>
            <person name="Labutti K."/>
            <person name="Salamov A."/>
            <person name="Andreopoulos B."/>
            <person name="Baker S."/>
            <person name="Barry K."/>
            <person name="Bills G."/>
            <person name="Bluhm B."/>
            <person name="Cannon C."/>
            <person name="Castanera R."/>
            <person name="Culley D."/>
            <person name="Daum C."/>
            <person name="Ezra D."/>
            <person name="Gonzalez J."/>
            <person name="Henrissat B."/>
            <person name="Kuo A."/>
            <person name="Liang C."/>
            <person name="Lipzen A."/>
            <person name="Lutzoni F."/>
            <person name="Magnuson J."/>
            <person name="Mondo S."/>
            <person name="Nolan M."/>
            <person name="Ohm R."/>
            <person name="Pangilinan J."/>
            <person name="Park H.-J."/>
            <person name="Ramirez L."/>
            <person name="Alfaro M."/>
            <person name="Sun H."/>
            <person name="Tritt A."/>
            <person name="Yoshinaga Y."/>
            <person name="Zwiers L.-H."/>
            <person name="Turgeon B."/>
            <person name="Goodwin S."/>
            <person name="Spatafora J."/>
            <person name="Crous P."/>
            <person name="Grigoriev I."/>
        </authorList>
    </citation>
    <scope>NUCLEOTIDE SEQUENCE</scope>
    <source>
        <strain evidence="3">CBS 675.92</strain>
    </source>
</reference>
<protein>
    <submittedName>
        <fullName evidence="3">S-adenosyl-L-methionine-dependent methyltransferase</fullName>
    </submittedName>
</protein>
<accession>A0A6A5TKZ2</accession>
<sequence length="214" mass="24267">TYTHISPGFFVAANERFKEYNGIEFQVLDISKYPIEQGFQEGSFDLILAANVLHATPNIQETLKNVRKLLHPQGWLLLQELDMQAMWMDFIMGGSSGCWWLGEDDGRPDEPYISPERRDHDLKASGFAGTGSVVLDNDHPYQVCATMVIEAYQEPVKKRAVTFLYADEVTQLIKSIQSYFEAAGHTVTLTSLRNEVSLQQDTICLLKIERSFVN</sequence>
<dbReference type="CDD" id="cd02440">
    <property type="entry name" value="AdoMet_MTases"/>
    <property type="match status" value="1"/>
</dbReference>
<evidence type="ECO:0000313" key="3">
    <source>
        <dbReference type="EMBL" id="KAF1953068.1"/>
    </source>
</evidence>
<dbReference type="SUPFAM" id="SSF53335">
    <property type="entry name" value="S-adenosyl-L-methionine-dependent methyltransferases"/>
    <property type="match status" value="1"/>
</dbReference>
<dbReference type="EMBL" id="ML977006">
    <property type="protein sequence ID" value="KAF1953068.1"/>
    <property type="molecule type" value="Genomic_DNA"/>
</dbReference>
<dbReference type="AlphaFoldDB" id="A0A6A5TKZ2"/>
<dbReference type="PANTHER" id="PTHR45681:SF6">
    <property type="entry name" value="POLYKETIDE SYNTHASE 37"/>
    <property type="match status" value="1"/>
</dbReference>
<dbReference type="OrthoDB" id="3799138at2759"/>
<gene>
    <name evidence="3" type="ORF">CC80DRAFT_420980</name>
</gene>
<dbReference type="PANTHER" id="PTHR45681">
    <property type="entry name" value="POLYKETIDE SYNTHASE 44-RELATED"/>
    <property type="match status" value="1"/>
</dbReference>